<evidence type="ECO:0000256" key="2">
    <source>
        <dbReference type="ARBA" id="ARBA00023157"/>
    </source>
</evidence>
<dbReference type="SMART" id="SM00060">
    <property type="entry name" value="FN3"/>
    <property type="match status" value="5"/>
</dbReference>
<dbReference type="Pfam" id="PF13385">
    <property type="entry name" value="Laminin_G_3"/>
    <property type="match status" value="1"/>
</dbReference>
<feature type="domain" description="Fibronectin type-III" evidence="4">
    <location>
        <begin position="395"/>
        <end position="490"/>
    </location>
</feature>
<evidence type="ECO:0000256" key="1">
    <source>
        <dbReference type="ARBA" id="ARBA00022729"/>
    </source>
</evidence>
<comment type="caution">
    <text evidence="5">The sequence shown here is derived from an EMBL/GenBank/DDBJ whole genome shotgun (WGS) entry which is preliminary data.</text>
</comment>
<dbReference type="InterPro" id="IPR050617">
    <property type="entry name" value="E3_ligase_FN3/SPRY"/>
</dbReference>
<keyword evidence="6" id="KW-1185">Reference proteome</keyword>
<evidence type="ECO:0000313" key="6">
    <source>
        <dbReference type="Proteomes" id="UP000276282"/>
    </source>
</evidence>
<dbReference type="GO" id="GO:0030246">
    <property type="term" value="F:carbohydrate binding"/>
    <property type="evidence" value="ECO:0007669"/>
    <property type="project" value="UniProtKB-KW"/>
</dbReference>
<organism evidence="5 6">
    <name type="scientific">Gillisia mitskevichiae</name>
    <dbReference type="NCBI Taxonomy" id="270921"/>
    <lineage>
        <taxon>Bacteria</taxon>
        <taxon>Pseudomonadati</taxon>
        <taxon>Bacteroidota</taxon>
        <taxon>Flavobacteriia</taxon>
        <taxon>Flavobacteriales</taxon>
        <taxon>Flavobacteriaceae</taxon>
        <taxon>Gillisia</taxon>
    </lineage>
</organism>
<dbReference type="RefSeq" id="WP_121346645.1">
    <property type="nucleotide sequence ID" value="NZ_RBLG01000004.1"/>
</dbReference>
<protein>
    <submittedName>
        <fullName evidence="5">Concanavalin A-like lectin/glucanase superfamily protein</fullName>
    </submittedName>
</protein>
<dbReference type="OrthoDB" id="1121506at2"/>
<dbReference type="AlphaFoldDB" id="A0A495P4P6"/>
<keyword evidence="5" id="KW-0430">Lectin</keyword>
<feature type="domain" description="Fibronectin type-III" evidence="4">
    <location>
        <begin position="993"/>
        <end position="1085"/>
    </location>
</feature>
<feature type="chain" id="PRO_5019858105" evidence="3">
    <location>
        <begin position="21"/>
        <end position="1090"/>
    </location>
</feature>
<dbReference type="PANTHER" id="PTHR24099:SF11">
    <property type="entry name" value="FIBRONECTIN TYPE III DOMAIN-CONTAINING 3BA-RELATED"/>
    <property type="match status" value="1"/>
</dbReference>
<dbReference type="InterPro" id="IPR013783">
    <property type="entry name" value="Ig-like_fold"/>
</dbReference>
<feature type="domain" description="Fibronectin type-III" evidence="4">
    <location>
        <begin position="707"/>
        <end position="799"/>
    </location>
</feature>
<dbReference type="Gene3D" id="2.60.40.10">
    <property type="entry name" value="Immunoglobulins"/>
    <property type="match status" value="5"/>
</dbReference>
<dbReference type="InterPro" id="IPR006558">
    <property type="entry name" value="LamG-like"/>
</dbReference>
<feature type="domain" description="Fibronectin type-III" evidence="4">
    <location>
        <begin position="898"/>
        <end position="990"/>
    </location>
</feature>
<accession>A0A495P4P6</accession>
<dbReference type="InterPro" id="IPR003961">
    <property type="entry name" value="FN3_dom"/>
</dbReference>
<evidence type="ECO:0000256" key="3">
    <source>
        <dbReference type="SAM" id="SignalP"/>
    </source>
</evidence>
<dbReference type="InterPro" id="IPR013320">
    <property type="entry name" value="ConA-like_dom_sf"/>
</dbReference>
<feature type="non-terminal residue" evidence="5">
    <location>
        <position position="1090"/>
    </location>
</feature>
<evidence type="ECO:0000259" key="4">
    <source>
        <dbReference type="PROSITE" id="PS50853"/>
    </source>
</evidence>
<feature type="signal peptide" evidence="3">
    <location>
        <begin position="1"/>
        <end position="20"/>
    </location>
</feature>
<dbReference type="SUPFAM" id="SSF49265">
    <property type="entry name" value="Fibronectin type III"/>
    <property type="match status" value="3"/>
</dbReference>
<dbReference type="PANTHER" id="PTHR24099">
    <property type="entry name" value="E3 UBIQUITIN-PROTEIN LIGASE TRIM36-RELATED"/>
    <property type="match status" value="1"/>
</dbReference>
<dbReference type="EMBL" id="RBLG01000004">
    <property type="protein sequence ID" value="RKS45187.1"/>
    <property type="molecule type" value="Genomic_DNA"/>
</dbReference>
<dbReference type="Gene3D" id="2.60.120.200">
    <property type="match status" value="1"/>
</dbReference>
<name>A0A495P4P6_9FLAO</name>
<dbReference type="PROSITE" id="PS50853">
    <property type="entry name" value="FN3"/>
    <property type="match status" value="5"/>
</dbReference>
<dbReference type="GO" id="GO:0005975">
    <property type="term" value="P:carbohydrate metabolic process"/>
    <property type="evidence" value="ECO:0007669"/>
    <property type="project" value="UniProtKB-ARBA"/>
</dbReference>
<reference evidence="5 6" key="1">
    <citation type="submission" date="2018-10" db="EMBL/GenBank/DDBJ databases">
        <title>Genomic Encyclopedia of Archaeal and Bacterial Type Strains, Phase II (KMG-II): from individual species to whole genera.</title>
        <authorList>
            <person name="Goeker M."/>
        </authorList>
    </citation>
    <scope>NUCLEOTIDE SEQUENCE [LARGE SCALE GENOMIC DNA]</scope>
    <source>
        <strain evidence="5 6">DSM 19839</strain>
    </source>
</reference>
<keyword evidence="1 3" id="KW-0732">Signal</keyword>
<dbReference type="CDD" id="cd00063">
    <property type="entry name" value="FN3"/>
    <property type="match status" value="3"/>
</dbReference>
<proteinExistence type="predicted"/>
<gene>
    <name evidence="5" type="ORF">BC962_2863</name>
</gene>
<dbReference type="Proteomes" id="UP000276282">
    <property type="component" value="Unassembled WGS sequence"/>
</dbReference>
<dbReference type="SMART" id="SM00560">
    <property type="entry name" value="LamGL"/>
    <property type="match status" value="1"/>
</dbReference>
<dbReference type="GO" id="GO:0004553">
    <property type="term" value="F:hydrolase activity, hydrolyzing O-glycosyl compounds"/>
    <property type="evidence" value="ECO:0007669"/>
    <property type="project" value="UniProtKB-ARBA"/>
</dbReference>
<evidence type="ECO:0000313" key="5">
    <source>
        <dbReference type="EMBL" id="RKS45187.1"/>
    </source>
</evidence>
<dbReference type="SUPFAM" id="SSF49899">
    <property type="entry name" value="Concanavalin A-like lectins/glucanases"/>
    <property type="match status" value="1"/>
</dbReference>
<feature type="domain" description="Fibronectin type-III" evidence="4">
    <location>
        <begin position="803"/>
        <end position="895"/>
    </location>
</feature>
<dbReference type="InterPro" id="IPR036116">
    <property type="entry name" value="FN3_sf"/>
</dbReference>
<sequence length="1090" mass="118779">MKNYTFFIILALFGISQTSAQEGFNSITPLNPVSISTNTGEKPQSKVWFYGGSHWAILPNSAGTFLWRLQGNNWIISSQISSSPFTKADSKIVGNVAHIILLTGDGAELVSLEYNAGTGNYQPWSVRGSMVYLWLDDDVETATLDIDSQSRMWVAFNGDDDPEDFDYNGVEDDNVYVRWSDPPYNTWNNRIIVAPNISGDDICSVITLPGKVGVFWSNQITRRFGFRTHNDGANANNWSAIEIPAEQSALNIGGGMADDHLNLAAATDGTLYCAIKTSYENTNYPEIGLLVRRPNGTWDNLHPVSNKGTRPLIILNESRNKVRVIYTTQDGGGNIVYKESESNNIQFGSQLNLISGTYNNATSNKGNFTSEVVILASSETSAVGVLASEDNLSTIPEIPVLSSPENNSEEISISPVLSWNASAGSSNYHVQVALNQSFSNIILEQNNINQTFFNVVGLNGNTKYYWRVRASNSFGNSNWSEIRNFTTIASETPFTLAANWKMNEGTGSILEDSSEYENDASFIGNPTWVPGGGGFALGLNGNNQYVTVPNDQSLNISQQITVAAWIKPAKRATQYLIKKAESDAIDGYELSLSSGGVVFFRFNQESSENDFRIESQTPYPTNGNTWMHVAASFNGQIMKIYINGIENNVKNLSSYQWINSNQLPLTIGSGSNGYRGFSGSIDDVYIYNVALDASEIYNLSLAPPMAQPILVSPFNNVINVDTDAVLNWNSLSNTNSYSVQVSTDTNFNTLILNESDLSNISLTLPELMESQTYYWRIRGENNVGFGPWSTIWNFTTVPAIADAPTLVSPLDSATDVALDVSLTWNAVSEVDSYTLEVATDIAFANIVETQTDLTNTTTIPNNLANNTDYFWRVFSVNAGGSSESTIWSFTTVPAIADAPTLVSPLDTATDVALDASLTWNAVSEVDSYTIEIATDIAFANIIDTQSDLTSTSATPNNLANNTNYFWRVFAVNAGGSSESVIWSFTTVPAIADAPTLVSPLDSATDVALDVSLTWNAVSEVDSYTLEVATDIGFTNIIDTQTDLISTITIPNNLANNTNYFWRVFALNAGGSSESVIWSFTTIPAIADAPT</sequence>
<keyword evidence="2" id="KW-1015">Disulfide bond</keyword>